<keyword evidence="6 7" id="KW-0472">Membrane</keyword>
<dbReference type="SUPFAM" id="SSF160246">
    <property type="entry name" value="EspE N-terminal domain-like"/>
    <property type="match status" value="1"/>
</dbReference>
<evidence type="ECO:0000313" key="9">
    <source>
        <dbReference type="EMBL" id="PZQ17158.1"/>
    </source>
</evidence>
<gene>
    <name evidence="9" type="ORF">DI565_07240</name>
</gene>
<protein>
    <recommendedName>
        <fullName evidence="8">Glycosyltransferase 2-like domain-containing protein</fullName>
    </recommendedName>
</protein>
<keyword evidence="3" id="KW-0808">Transferase</keyword>
<evidence type="ECO:0000259" key="8">
    <source>
        <dbReference type="Pfam" id="PF13632"/>
    </source>
</evidence>
<dbReference type="Proteomes" id="UP000249577">
    <property type="component" value="Unassembled WGS sequence"/>
</dbReference>
<organism evidence="9 10">
    <name type="scientific">Ancylobacter novellus</name>
    <name type="common">Thiobacillus novellus</name>
    <dbReference type="NCBI Taxonomy" id="921"/>
    <lineage>
        <taxon>Bacteria</taxon>
        <taxon>Pseudomonadati</taxon>
        <taxon>Pseudomonadota</taxon>
        <taxon>Alphaproteobacteria</taxon>
        <taxon>Hyphomicrobiales</taxon>
        <taxon>Xanthobacteraceae</taxon>
        <taxon>Ancylobacter</taxon>
    </lineage>
</organism>
<dbReference type="EMBL" id="QFPN01000003">
    <property type="protein sequence ID" value="PZQ17158.1"/>
    <property type="molecule type" value="Genomic_DNA"/>
</dbReference>
<dbReference type="SUPFAM" id="SSF53448">
    <property type="entry name" value="Nucleotide-diphospho-sugar transferases"/>
    <property type="match status" value="1"/>
</dbReference>
<dbReference type="PANTHER" id="PTHR43867:SF2">
    <property type="entry name" value="CELLULOSE SYNTHASE CATALYTIC SUBUNIT A [UDP-FORMING]"/>
    <property type="match status" value="1"/>
</dbReference>
<evidence type="ECO:0000256" key="2">
    <source>
        <dbReference type="ARBA" id="ARBA00022676"/>
    </source>
</evidence>
<proteinExistence type="predicted"/>
<evidence type="ECO:0000256" key="4">
    <source>
        <dbReference type="ARBA" id="ARBA00022692"/>
    </source>
</evidence>
<dbReference type="InterPro" id="IPR050321">
    <property type="entry name" value="Glycosyltr_2/OpgH_subfam"/>
</dbReference>
<name>A0A2W5KNW8_ANCNO</name>
<sequence length="640" mass="68022">MIQESARLFARPIALGDAAADCARPARPAAPPLPPDLAALERAGLPPGPLHAALAEARRAGVEPFDALLASNAFSEDDLVRALARSIGVDVVGAQDRTAGPIDADAFALAMANGHLAGVDACGEPRFVVATRGTATRRLATSRRGQTRTHAIALAGPRAFMDLAVARACERLAERAAEGPAAKTPELTVAHAMPRVGRRGRIGLFVLLTAFVAAAIWAPGAGDLLLLFGGLLFAASNGFRLLVAFTPPRDRLRAETPDADLPVYTVLTALYGEAAVVPGLLDALERLDYPRAKLDLKILIEDGDEETIRALAERPPRAGIEIMTLPPGGPRTKPRALNAGLLAARGAYVTVYDAEDRPDPAQLRLAVEAFRRSGPDLACVQAKLAIDNLRDGWLVRHFAIEYAALFDVVLPALAALRLPIPLGGTSNHFRTATLRALGGWDAGNVTEDADLGLRLARSGFRTATIHSTTWEEAPIAPKAWLKQRTRWMKGYMVTAIVHGRRPAGLLRRLGWLRFVAAQLAIAGVVLSALAYPVALAALLLTGFTGVLLSPASGLIDGLLAGFHVASLILGFACALACGWMGIDRRLPQSVAADLFTLPLYWLLVGAAAWRALAQIVMDDASHWEKTAHGVSRRRETPPQT</sequence>
<evidence type="ECO:0000256" key="3">
    <source>
        <dbReference type="ARBA" id="ARBA00022679"/>
    </source>
</evidence>
<dbReference type="GO" id="GO:0016757">
    <property type="term" value="F:glycosyltransferase activity"/>
    <property type="evidence" value="ECO:0007669"/>
    <property type="project" value="UniProtKB-KW"/>
</dbReference>
<dbReference type="InterPro" id="IPR037257">
    <property type="entry name" value="T2SS_E_N_sf"/>
</dbReference>
<comment type="subcellular location">
    <subcellularLocation>
        <location evidence="1">Membrane</location>
        <topology evidence="1">Multi-pass membrane protein</topology>
    </subcellularLocation>
</comment>
<reference evidence="9 10" key="1">
    <citation type="submission" date="2017-08" db="EMBL/GenBank/DDBJ databases">
        <title>Infants hospitalized years apart are colonized by the same room-sourced microbial strains.</title>
        <authorList>
            <person name="Brooks B."/>
            <person name="Olm M.R."/>
            <person name="Firek B.A."/>
            <person name="Baker R."/>
            <person name="Thomas B.C."/>
            <person name="Morowitz M.J."/>
            <person name="Banfield J.F."/>
        </authorList>
    </citation>
    <scope>NUCLEOTIDE SEQUENCE [LARGE SCALE GENOMIC DNA]</scope>
    <source>
        <strain evidence="9">S2_005_003_R2_43</strain>
    </source>
</reference>
<accession>A0A2W5KNW8</accession>
<evidence type="ECO:0000313" key="10">
    <source>
        <dbReference type="Proteomes" id="UP000249577"/>
    </source>
</evidence>
<feature type="transmembrane region" description="Helical" evidence="7">
    <location>
        <begin position="594"/>
        <end position="612"/>
    </location>
</feature>
<evidence type="ECO:0000256" key="5">
    <source>
        <dbReference type="ARBA" id="ARBA00022989"/>
    </source>
</evidence>
<dbReference type="Pfam" id="PF13632">
    <property type="entry name" value="Glyco_trans_2_3"/>
    <property type="match status" value="1"/>
</dbReference>
<feature type="transmembrane region" description="Helical" evidence="7">
    <location>
        <begin position="510"/>
        <end position="540"/>
    </location>
</feature>
<dbReference type="PANTHER" id="PTHR43867">
    <property type="entry name" value="CELLULOSE SYNTHASE CATALYTIC SUBUNIT A [UDP-FORMING]"/>
    <property type="match status" value="1"/>
</dbReference>
<dbReference type="InterPro" id="IPR029044">
    <property type="entry name" value="Nucleotide-diphossugar_trans"/>
</dbReference>
<keyword evidence="2" id="KW-0328">Glycosyltransferase</keyword>
<keyword evidence="4 7" id="KW-0812">Transmembrane</keyword>
<dbReference type="GO" id="GO:0016020">
    <property type="term" value="C:membrane"/>
    <property type="evidence" value="ECO:0007669"/>
    <property type="project" value="UniProtKB-SubCell"/>
</dbReference>
<feature type="transmembrane region" description="Helical" evidence="7">
    <location>
        <begin position="202"/>
        <end position="218"/>
    </location>
</feature>
<feature type="domain" description="Glycosyltransferase 2-like" evidence="8">
    <location>
        <begin position="348"/>
        <end position="542"/>
    </location>
</feature>
<dbReference type="AlphaFoldDB" id="A0A2W5KNW8"/>
<comment type="caution">
    <text evidence="9">The sequence shown here is derived from an EMBL/GenBank/DDBJ whole genome shotgun (WGS) entry which is preliminary data.</text>
</comment>
<feature type="transmembrane region" description="Helical" evidence="7">
    <location>
        <begin position="224"/>
        <end position="243"/>
    </location>
</feature>
<feature type="transmembrane region" description="Helical" evidence="7">
    <location>
        <begin position="560"/>
        <end position="582"/>
    </location>
</feature>
<dbReference type="InterPro" id="IPR001173">
    <property type="entry name" value="Glyco_trans_2-like"/>
</dbReference>
<evidence type="ECO:0000256" key="1">
    <source>
        <dbReference type="ARBA" id="ARBA00004141"/>
    </source>
</evidence>
<evidence type="ECO:0000256" key="7">
    <source>
        <dbReference type="SAM" id="Phobius"/>
    </source>
</evidence>
<evidence type="ECO:0000256" key="6">
    <source>
        <dbReference type="ARBA" id="ARBA00023136"/>
    </source>
</evidence>
<keyword evidence="5 7" id="KW-1133">Transmembrane helix</keyword>
<dbReference type="Gene3D" id="3.90.550.10">
    <property type="entry name" value="Spore Coat Polysaccharide Biosynthesis Protein SpsA, Chain A"/>
    <property type="match status" value="1"/>
</dbReference>